<proteinExistence type="predicted"/>
<evidence type="ECO:0000313" key="2">
    <source>
        <dbReference type="Proteomes" id="UP000552615"/>
    </source>
</evidence>
<accession>A0A7Y0A8T6</accession>
<comment type="caution">
    <text evidence="1">The sequence shown here is derived from an EMBL/GenBank/DDBJ whole genome shotgun (WGS) entry which is preliminary data.</text>
</comment>
<evidence type="ECO:0000313" key="1">
    <source>
        <dbReference type="EMBL" id="NML58776.1"/>
    </source>
</evidence>
<name>A0A7Y0A8T6_9FLAO</name>
<dbReference type="InterPro" id="IPR047729">
    <property type="entry name" value="Sce7726-like"/>
</dbReference>
<protein>
    <submittedName>
        <fullName evidence="1">Sce7726 family protein</fullName>
    </submittedName>
</protein>
<gene>
    <name evidence="1" type="ORF">HHL20_15615</name>
</gene>
<sequence>MKIYNSLNSSDFADIAKLFSPIYIDFIANNQYEEINHIITTYKKYFHCTGSVSILDIYNNLYKLLKQNYRNEYVFKNGIYKSLILLNHNINKCVVIPEFNVGASKADLAVFNGTSTVYEIKSEIDSTERLKSQMDDYENFFEFLNVVISRKHLSKVKKIIPSTAGIYIYDEKNKIILERDSTSNLHNLKHRSLFYSLRKPEYLYIIERKFGFIPKIPNTQIFEYCFDLFSKIDIYEAHSLVTEALKFRQFKNDQINLIKLLPESLKSISISKRYNKLKCDNIIKNLAILYN</sequence>
<dbReference type="NCBIfam" id="NF033832">
    <property type="entry name" value="sce7726_fam"/>
    <property type="match status" value="1"/>
</dbReference>
<organism evidence="1 2">
    <name type="scientific">Chryseobacterium cheonjiense</name>
    <dbReference type="NCBI Taxonomy" id="2728845"/>
    <lineage>
        <taxon>Bacteria</taxon>
        <taxon>Pseudomonadati</taxon>
        <taxon>Bacteroidota</taxon>
        <taxon>Flavobacteriia</taxon>
        <taxon>Flavobacteriales</taxon>
        <taxon>Weeksellaceae</taxon>
        <taxon>Chryseobacterium group</taxon>
        <taxon>Chryseobacterium</taxon>
    </lineage>
</organism>
<dbReference type="AlphaFoldDB" id="A0A7Y0A8T6"/>
<keyword evidence="2" id="KW-1185">Reference proteome</keyword>
<dbReference type="Proteomes" id="UP000552615">
    <property type="component" value="Unassembled WGS sequence"/>
</dbReference>
<dbReference type="EMBL" id="JABBGF010000003">
    <property type="protein sequence ID" value="NML58776.1"/>
    <property type="molecule type" value="Genomic_DNA"/>
</dbReference>
<reference evidence="1 2" key="1">
    <citation type="submission" date="2020-04" db="EMBL/GenBank/DDBJ databases">
        <title>Chryseobacterium sp. RJ-7-14 sp. nov., isolated from Jeju soil.</title>
        <authorList>
            <person name="Dahal R.H."/>
            <person name="Chaudhary D.K."/>
        </authorList>
    </citation>
    <scope>NUCLEOTIDE SEQUENCE [LARGE SCALE GENOMIC DNA]</scope>
    <source>
        <strain evidence="1 2">RJ-7-14</strain>
    </source>
</reference>
<dbReference type="RefSeq" id="WP_169232120.1">
    <property type="nucleotide sequence ID" value="NZ_JABBGF010000003.1"/>
</dbReference>